<name>A0A1Y2FCK0_PROLT</name>
<gene>
    <name evidence="2" type="ORF">BCR37DRAFT_380153</name>
</gene>
<organism evidence="2 3">
    <name type="scientific">Protomyces lactucae-debilis</name>
    <dbReference type="NCBI Taxonomy" id="2754530"/>
    <lineage>
        <taxon>Eukaryota</taxon>
        <taxon>Fungi</taxon>
        <taxon>Dikarya</taxon>
        <taxon>Ascomycota</taxon>
        <taxon>Taphrinomycotina</taxon>
        <taxon>Taphrinomycetes</taxon>
        <taxon>Taphrinales</taxon>
        <taxon>Protomycetaceae</taxon>
        <taxon>Protomyces</taxon>
    </lineage>
</organism>
<dbReference type="AlphaFoldDB" id="A0A1Y2FCK0"/>
<feature type="chain" id="PRO_5011001018" evidence="1">
    <location>
        <begin position="28"/>
        <end position="92"/>
    </location>
</feature>
<dbReference type="Proteomes" id="UP000193685">
    <property type="component" value="Unassembled WGS sequence"/>
</dbReference>
<dbReference type="EMBL" id="MCFI01000011">
    <property type="protein sequence ID" value="ORY81347.1"/>
    <property type="molecule type" value="Genomic_DNA"/>
</dbReference>
<keyword evidence="3" id="KW-1185">Reference proteome</keyword>
<feature type="signal peptide" evidence="1">
    <location>
        <begin position="1"/>
        <end position="27"/>
    </location>
</feature>
<evidence type="ECO:0000256" key="1">
    <source>
        <dbReference type="SAM" id="SignalP"/>
    </source>
</evidence>
<proteinExistence type="predicted"/>
<comment type="caution">
    <text evidence="2">The sequence shown here is derived from an EMBL/GenBank/DDBJ whole genome shotgun (WGS) entry which is preliminary data.</text>
</comment>
<dbReference type="GeneID" id="63786030"/>
<sequence>MTDKTLTRMTITILSVIFAIVCYTAHQHSTANAARTGEYYDGSGPCDGVLLPTESDFADSKTAGLNTENFEALSCILKVKHASDSRNTATWH</sequence>
<reference evidence="2 3" key="1">
    <citation type="submission" date="2016-07" db="EMBL/GenBank/DDBJ databases">
        <title>Pervasive Adenine N6-methylation of Active Genes in Fungi.</title>
        <authorList>
            <consortium name="DOE Joint Genome Institute"/>
            <person name="Mondo S.J."/>
            <person name="Dannebaum R.O."/>
            <person name="Kuo R.C."/>
            <person name="Labutti K."/>
            <person name="Haridas S."/>
            <person name="Kuo A."/>
            <person name="Salamov A."/>
            <person name="Ahrendt S.R."/>
            <person name="Lipzen A."/>
            <person name="Sullivan W."/>
            <person name="Andreopoulos W.B."/>
            <person name="Clum A."/>
            <person name="Lindquist E."/>
            <person name="Daum C."/>
            <person name="Ramamoorthy G.K."/>
            <person name="Gryganskyi A."/>
            <person name="Culley D."/>
            <person name="Magnuson J.K."/>
            <person name="James T.Y."/>
            <person name="O'Malley M.A."/>
            <person name="Stajich J.E."/>
            <person name="Spatafora J.W."/>
            <person name="Visel A."/>
            <person name="Grigoriev I.V."/>
        </authorList>
    </citation>
    <scope>NUCLEOTIDE SEQUENCE [LARGE SCALE GENOMIC DNA]</scope>
    <source>
        <strain evidence="2 3">12-1054</strain>
    </source>
</reference>
<dbReference type="RefSeq" id="XP_040724723.1">
    <property type="nucleotide sequence ID" value="XM_040869431.1"/>
</dbReference>
<evidence type="ECO:0000313" key="3">
    <source>
        <dbReference type="Proteomes" id="UP000193685"/>
    </source>
</evidence>
<protein>
    <submittedName>
        <fullName evidence="2">Uncharacterized protein</fullName>
    </submittedName>
</protein>
<evidence type="ECO:0000313" key="2">
    <source>
        <dbReference type="EMBL" id="ORY81347.1"/>
    </source>
</evidence>
<accession>A0A1Y2FCK0</accession>
<keyword evidence="1" id="KW-0732">Signal</keyword>